<evidence type="ECO:0000259" key="2">
    <source>
        <dbReference type="Pfam" id="PF03417"/>
    </source>
</evidence>
<feature type="domain" description="Peptidase C45 hydrolase" evidence="2">
    <location>
        <begin position="39"/>
        <end position="246"/>
    </location>
</feature>
<evidence type="ECO:0000256" key="1">
    <source>
        <dbReference type="SAM" id="SignalP"/>
    </source>
</evidence>
<dbReference type="RefSeq" id="WP_162501735.1">
    <property type="nucleotide sequence ID" value="NZ_AP019697.1"/>
</dbReference>
<organism evidence="3 4">
    <name type="scientific">Dialister hominis</name>
    <dbReference type="NCBI Taxonomy" id="2582419"/>
    <lineage>
        <taxon>Bacteria</taxon>
        <taxon>Bacillati</taxon>
        <taxon>Bacillota</taxon>
        <taxon>Negativicutes</taxon>
        <taxon>Veillonellales</taxon>
        <taxon>Veillonellaceae</taxon>
        <taxon>Dialister</taxon>
    </lineage>
</organism>
<feature type="signal peptide" evidence="1">
    <location>
        <begin position="1"/>
        <end position="26"/>
    </location>
</feature>
<keyword evidence="1" id="KW-0732">Signal</keyword>
<dbReference type="PANTHER" id="PTHR34180">
    <property type="entry name" value="PEPTIDASE C45"/>
    <property type="match status" value="1"/>
</dbReference>
<keyword evidence="4" id="KW-1185">Reference proteome</keyword>
<feature type="chain" id="PRO_5034720811" description="Peptidase C45 hydrolase domain-containing protein" evidence="1">
    <location>
        <begin position="27"/>
        <end position="284"/>
    </location>
</feature>
<dbReference type="EMBL" id="AP019697">
    <property type="protein sequence ID" value="BBK24212.1"/>
    <property type="molecule type" value="Genomic_DNA"/>
</dbReference>
<dbReference type="AlphaFoldDB" id="A0A8D4UTC3"/>
<dbReference type="PANTHER" id="PTHR34180:SF1">
    <property type="entry name" value="BETA-ALANYL-DOPAMINE_CARCININE HYDROLASE"/>
    <property type="match status" value="1"/>
</dbReference>
<proteinExistence type="predicted"/>
<dbReference type="Gene3D" id="3.60.60.10">
    <property type="entry name" value="Penicillin V Acylase, Chain A"/>
    <property type="match status" value="1"/>
</dbReference>
<accession>A0A8D4UTC3</accession>
<dbReference type="GeneID" id="92715364"/>
<gene>
    <name evidence="3" type="ORF">Dia5BBH33_01470</name>
</gene>
<reference evidence="4" key="1">
    <citation type="submission" date="2019-05" db="EMBL/GenBank/DDBJ databases">
        <title>Complete genome sequencing of Dialister sp. strain 5BBH33.</title>
        <authorList>
            <person name="Sakamoto M."/>
            <person name="Murakami T."/>
            <person name="Mori H."/>
        </authorList>
    </citation>
    <scope>NUCLEOTIDE SEQUENCE [LARGE SCALE GENOMIC DNA]</scope>
    <source>
        <strain evidence="4">5BBH33</strain>
    </source>
</reference>
<protein>
    <recommendedName>
        <fullName evidence="2">Peptidase C45 hydrolase domain-containing protein</fullName>
    </recommendedName>
</protein>
<dbReference type="KEGG" id="dho:Dia5BBH33_01470"/>
<dbReference type="Pfam" id="PF03417">
    <property type="entry name" value="AAT"/>
    <property type="match status" value="1"/>
</dbReference>
<evidence type="ECO:0000313" key="3">
    <source>
        <dbReference type="EMBL" id="BBK24212.1"/>
    </source>
</evidence>
<dbReference type="InterPro" id="IPR047801">
    <property type="entry name" value="Peptidase_C45"/>
</dbReference>
<dbReference type="Proteomes" id="UP000320585">
    <property type="component" value="Chromosome"/>
</dbReference>
<name>A0A8D4UTC3_9FIRM</name>
<sequence>MKFSLKKTAWALAAAGLILLPWQAKACTLFAAQGSAVEGGGAIIVKNRDEHPMYQEMRYHQGHVYRYYGIYGGNEDHMSLTGGVNEAGFAVFSAVAEPIPKDVRLAYGKRGTLAALLGNCSSVKEALEMKDYFKSPGFFLMADAHEIAYVEIGEDGIWDVKTEENGTLAHTNHFLLPDLTQFNHKIGRSSSTRLHRIDELLSEPHAPYTLDDMIAFSEDEHDGPNDSIWRTGSRKDGVQTLATIGVWLHDDAKPDIYVKIRYSPDDQGKEDIYQLDGAHLFLSR</sequence>
<evidence type="ECO:0000313" key="4">
    <source>
        <dbReference type="Proteomes" id="UP000320585"/>
    </source>
</evidence>
<dbReference type="InterPro" id="IPR005079">
    <property type="entry name" value="Peptidase_C45_hydrolase"/>
</dbReference>